<evidence type="ECO:0000313" key="5">
    <source>
        <dbReference type="Proteomes" id="UP000238762"/>
    </source>
</evidence>
<dbReference type="PANTHER" id="PTHR11748">
    <property type="entry name" value="D-LACTATE DEHYDROGENASE"/>
    <property type="match status" value="1"/>
</dbReference>
<accession>A0A2T1C1T1</accession>
<name>A0A2T1C1T1_9CYAN</name>
<dbReference type="PROSITE" id="PS51387">
    <property type="entry name" value="FAD_PCMH"/>
    <property type="match status" value="1"/>
</dbReference>
<dbReference type="Gene3D" id="3.30.465.10">
    <property type="match status" value="1"/>
</dbReference>
<dbReference type="PANTHER" id="PTHR11748:SF103">
    <property type="entry name" value="GLYCOLATE OXIDASE SUBUNIT GLCE"/>
    <property type="match status" value="1"/>
</dbReference>
<sequence length="434" mass="46665">MSEDSSLNSTEIEKLSNIAETCIWEQIATEDKARIDQAIAPDTSPPVAIVYPKTTQELAEVMTLASDRSWQVLPCGNGSKISWGGLVHPVKIAIATTKLNHLIEHAIGDLTVTVEAGIKFSDLQKQLATANQFLPLDPAYPETATIGGIIATADTGSLRHRYGGVRDLLIGFSFVRADGKIAKAGGRVVKNVAGYDLMKLFTGSYGTLGIISQVTFRVYPLPPASTTVLLSGEKEGIDQALRAVVASALTPTSLDLISPNLSTQLGFAKQMGLILRFQSIPASVQQQAAITLEISQKLGLKGLNLESQDEANLWHRLPQQIWNNADGTATIAKIGVKPAKAVEAIASHASIGLIHAGKGIGLLRFTDAERLSTMRDNCENQGGFLTLLEAPATVKHKIDAWGSDRSNSINLMRIIKQKFDPQHLLNPHRFIGGI</sequence>
<reference evidence="4 5" key="2">
    <citation type="submission" date="2018-03" db="EMBL/GenBank/DDBJ databases">
        <title>The ancient ancestry and fast evolution of plastids.</title>
        <authorList>
            <person name="Moore K.R."/>
            <person name="Magnabosco C."/>
            <person name="Momper L."/>
            <person name="Gold D.A."/>
            <person name="Bosak T."/>
            <person name="Fournier G.P."/>
        </authorList>
    </citation>
    <scope>NUCLEOTIDE SEQUENCE [LARGE SCALE GENOMIC DNA]</scope>
    <source>
        <strain evidence="4 5">CCAP 1448/3</strain>
    </source>
</reference>
<dbReference type="Proteomes" id="UP000238762">
    <property type="component" value="Unassembled WGS sequence"/>
</dbReference>
<keyword evidence="5" id="KW-1185">Reference proteome</keyword>
<dbReference type="SUPFAM" id="SSF55103">
    <property type="entry name" value="FAD-linked oxidases, C-terminal domain"/>
    <property type="match status" value="1"/>
</dbReference>
<evidence type="ECO:0000256" key="2">
    <source>
        <dbReference type="ARBA" id="ARBA00022827"/>
    </source>
</evidence>
<keyword evidence="2" id="KW-0274">FAD</keyword>
<dbReference type="InterPro" id="IPR016169">
    <property type="entry name" value="FAD-bd_PCMH_sub2"/>
</dbReference>
<comment type="caution">
    <text evidence="4">The sequence shown here is derived from an EMBL/GenBank/DDBJ whole genome shotgun (WGS) entry which is preliminary data.</text>
</comment>
<feature type="domain" description="FAD-binding PCMH-type" evidence="3">
    <location>
        <begin position="42"/>
        <end position="221"/>
    </location>
</feature>
<dbReference type="InterPro" id="IPR016164">
    <property type="entry name" value="FAD-linked_Oxase-like_C"/>
</dbReference>
<dbReference type="OrthoDB" id="9767256at2"/>
<keyword evidence="1" id="KW-0285">Flavoprotein</keyword>
<dbReference type="AlphaFoldDB" id="A0A2T1C1T1"/>
<dbReference type="GO" id="GO:0071949">
    <property type="term" value="F:FAD binding"/>
    <property type="evidence" value="ECO:0007669"/>
    <property type="project" value="InterPro"/>
</dbReference>
<dbReference type="InterPro" id="IPR006094">
    <property type="entry name" value="Oxid_FAD_bind_N"/>
</dbReference>
<evidence type="ECO:0000313" key="4">
    <source>
        <dbReference type="EMBL" id="PSB02221.1"/>
    </source>
</evidence>
<reference evidence="4 5" key="1">
    <citation type="submission" date="2018-02" db="EMBL/GenBank/DDBJ databases">
        <authorList>
            <person name="Cohen D.B."/>
            <person name="Kent A.D."/>
        </authorList>
    </citation>
    <scope>NUCLEOTIDE SEQUENCE [LARGE SCALE GENOMIC DNA]</scope>
    <source>
        <strain evidence="4 5">CCAP 1448/3</strain>
    </source>
</reference>
<dbReference type="InterPro" id="IPR016166">
    <property type="entry name" value="FAD-bd_PCMH"/>
</dbReference>
<gene>
    <name evidence="4" type="ORF">C7B64_14180</name>
</gene>
<evidence type="ECO:0000256" key="1">
    <source>
        <dbReference type="ARBA" id="ARBA00022630"/>
    </source>
</evidence>
<organism evidence="4 5">
    <name type="scientific">Merismopedia glauca CCAP 1448/3</name>
    <dbReference type="NCBI Taxonomy" id="1296344"/>
    <lineage>
        <taxon>Bacteria</taxon>
        <taxon>Bacillati</taxon>
        <taxon>Cyanobacteriota</taxon>
        <taxon>Cyanophyceae</taxon>
        <taxon>Synechococcales</taxon>
        <taxon>Merismopediaceae</taxon>
        <taxon>Merismopedia</taxon>
    </lineage>
</organism>
<dbReference type="Pfam" id="PF01565">
    <property type="entry name" value="FAD_binding_4"/>
    <property type="match status" value="1"/>
</dbReference>
<dbReference type="RefSeq" id="WP_106289314.1">
    <property type="nucleotide sequence ID" value="NZ_CAWNTC010000084.1"/>
</dbReference>
<dbReference type="InterPro" id="IPR036318">
    <property type="entry name" value="FAD-bd_PCMH-like_sf"/>
</dbReference>
<dbReference type="EMBL" id="PVWJ01000068">
    <property type="protein sequence ID" value="PSB02221.1"/>
    <property type="molecule type" value="Genomic_DNA"/>
</dbReference>
<dbReference type="GO" id="GO:0003824">
    <property type="term" value="F:catalytic activity"/>
    <property type="evidence" value="ECO:0007669"/>
    <property type="project" value="InterPro"/>
</dbReference>
<dbReference type="SUPFAM" id="SSF56176">
    <property type="entry name" value="FAD-binding/transporter-associated domain-like"/>
    <property type="match status" value="1"/>
</dbReference>
<protein>
    <submittedName>
        <fullName evidence="4">FAD-binding oxidoreductase</fullName>
    </submittedName>
</protein>
<proteinExistence type="predicted"/>
<evidence type="ECO:0000259" key="3">
    <source>
        <dbReference type="PROSITE" id="PS51387"/>
    </source>
</evidence>